<comment type="caution">
    <text evidence="3">The sequence shown here is derived from an EMBL/GenBank/DDBJ whole genome shotgun (WGS) entry which is preliminary data.</text>
</comment>
<dbReference type="GO" id="GO:0015627">
    <property type="term" value="C:type II protein secretion system complex"/>
    <property type="evidence" value="ECO:0007669"/>
    <property type="project" value="TreeGrafter"/>
</dbReference>
<organism evidence="3">
    <name type="scientific">candidate division WWE3 bacterium</name>
    <dbReference type="NCBI Taxonomy" id="2053526"/>
    <lineage>
        <taxon>Bacteria</taxon>
        <taxon>Katanobacteria</taxon>
    </lineage>
</organism>
<feature type="domain" description="Helix-hairpin-helix DNA-binding motif class 1" evidence="2">
    <location>
        <begin position="106"/>
        <end position="125"/>
    </location>
</feature>
<dbReference type="InterPro" id="IPR051675">
    <property type="entry name" value="Endo/Exo/Phosphatase_dom_1"/>
</dbReference>
<dbReference type="SUPFAM" id="SSF47781">
    <property type="entry name" value="RuvA domain 2-like"/>
    <property type="match status" value="1"/>
</dbReference>
<dbReference type="GO" id="GO:0003677">
    <property type="term" value="F:DNA binding"/>
    <property type="evidence" value="ECO:0007669"/>
    <property type="project" value="UniProtKB-KW"/>
</dbReference>
<evidence type="ECO:0000313" key="3">
    <source>
        <dbReference type="EMBL" id="HEB13917.1"/>
    </source>
</evidence>
<dbReference type="EMBL" id="DRHH01000029">
    <property type="protein sequence ID" value="HEB13917.1"/>
    <property type="molecule type" value="Genomic_DNA"/>
</dbReference>
<dbReference type="Proteomes" id="UP000885744">
    <property type="component" value="Unassembled WGS sequence"/>
</dbReference>
<evidence type="ECO:0000259" key="2">
    <source>
        <dbReference type="SMART" id="SM00278"/>
    </source>
</evidence>
<sequence>MIGGFVEKNKKTVIAILSGFILFGSGISLGTGLNELKAQPNSVQFSGLEEIEPGEIASSSVEEKQFPININTASAIDLELLPGIGPSKAQAIVDYRETYGKFKAISEIDNVSGIGPATFERLKALITVK</sequence>
<keyword evidence="1" id="KW-0472">Membrane</keyword>
<dbReference type="GO" id="GO:0015628">
    <property type="term" value="P:protein secretion by the type II secretion system"/>
    <property type="evidence" value="ECO:0007669"/>
    <property type="project" value="TreeGrafter"/>
</dbReference>
<accession>A0A7C1SNI3</accession>
<keyword evidence="1" id="KW-1133">Transmembrane helix</keyword>
<dbReference type="InterPro" id="IPR004509">
    <property type="entry name" value="Competence_ComEA_HhH"/>
</dbReference>
<dbReference type="Gene3D" id="1.10.150.320">
    <property type="entry name" value="Photosystem II 12 kDa extrinsic protein"/>
    <property type="match status" value="1"/>
</dbReference>
<dbReference type="Pfam" id="PF12836">
    <property type="entry name" value="HHH_3"/>
    <property type="match status" value="1"/>
</dbReference>
<feature type="domain" description="Helix-hairpin-helix DNA-binding motif class 1" evidence="2">
    <location>
        <begin position="76"/>
        <end position="95"/>
    </location>
</feature>
<dbReference type="InterPro" id="IPR010994">
    <property type="entry name" value="RuvA_2-like"/>
</dbReference>
<proteinExistence type="predicted"/>
<keyword evidence="1" id="KW-0812">Transmembrane</keyword>
<reference evidence="3" key="1">
    <citation type="journal article" date="2020" name="mSystems">
        <title>Genome- and Community-Level Interaction Insights into Carbon Utilization and Element Cycling Functions of Hydrothermarchaeota in Hydrothermal Sediment.</title>
        <authorList>
            <person name="Zhou Z."/>
            <person name="Liu Y."/>
            <person name="Xu W."/>
            <person name="Pan J."/>
            <person name="Luo Z.H."/>
            <person name="Li M."/>
        </authorList>
    </citation>
    <scope>NUCLEOTIDE SEQUENCE [LARGE SCALE GENOMIC DNA]</scope>
    <source>
        <strain evidence="3">HyVt-365</strain>
    </source>
</reference>
<dbReference type="NCBIfam" id="TIGR00426">
    <property type="entry name" value="competence protein ComEA helix-hairpin-helix repeat region"/>
    <property type="match status" value="1"/>
</dbReference>
<dbReference type="GO" id="GO:0006281">
    <property type="term" value="P:DNA repair"/>
    <property type="evidence" value="ECO:0007669"/>
    <property type="project" value="InterPro"/>
</dbReference>
<dbReference type="SMART" id="SM00278">
    <property type="entry name" value="HhH1"/>
    <property type="match status" value="2"/>
</dbReference>
<dbReference type="InterPro" id="IPR003583">
    <property type="entry name" value="Hlx-hairpin-Hlx_DNA-bd_motif"/>
</dbReference>
<keyword evidence="3" id="KW-0238">DNA-binding</keyword>
<dbReference type="AlphaFoldDB" id="A0A7C1SNI3"/>
<dbReference type="PANTHER" id="PTHR21180:SF32">
    <property type="entry name" value="ENDONUCLEASE_EXONUCLEASE_PHOSPHATASE FAMILY DOMAIN-CONTAINING PROTEIN 1"/>
    <property type="match status" value="1"/>
</dbReference>
<feature type="transmembrane region" description="Helical" evidence="1">
    <location>
        <begin position="12"/>
        <end position="33"/>
    </location>
</feature>
<evidence type="ECO:0000256" key="1">
    <source>
        <dbReference type="SAM" id="Phobius"/>
    </source>
</evidence>
<protein>
    <submittedName>
        <fullName evidence="3">ComEA family DNA-binding protein</fullName>
    </submittedName>
</protein>
<gene>
    <name evidence="3" type="ORF">ENI09_00695</name>
</gene>
<name>A0A7C1SNI3_UNCKA</name>
<dbReference type="PANTHER" id="PTHR21180">
    <property type="entry name" value="ENDONUCLEASE/EXONUCLEASE/PHOSPHATASE FAMILY DOMAIN-CONTAINING PROTEIN 1"/>
    <property type="match status" value="1"/>
</dbReference>